<dbReference type="RefSeq" id="WP_009626772.1">
    <property type="nucleotide sequence ID" value="NZ_VBTY01000059.1"/>
</dbReference>
<comment type="pathway">
    <text evidence="7">Carotenoid biosynthesis; staphyloxanthin biosynthesis; staphyloxanthin from farnesyl diphosphate: step 4/5.</text>
</comment>
<comment type="similarity">
    <text evidence="8">Belongs to the glycosyltransferase 2 family. CrtQ subfamily.</text>
</comment>
<dbReference type="InterPro" id="IPR001173">
    <property type="entry name" value="Glyco_trans_2-like"/>
</dbReference>
<dbReference type="AlphaFoldDB" id="A0A9X4RHM5"/>
<keyword evidence="4 11" id="KW-0808">Transferase</keyword>
<dbReference type="PANTHER" id="PTHR43646:SF2">
    <property type="entry name" value="GLYCOSYLTRANSFERASE 2-LIKE DOMAIN-CONTAINING PROTEIN"/>
    <property type="match status" value="1"/>
</dbReference>
<evidence type="ECO:0000256" key="5">
    <source>
        <dbReference type="ARBA" id="ARBA00023136"/>
    </source>
</evidence>
<evidence type="ECO:0000256" key="6">
    <source>
        <dbReference type="ARBA" id="ARBA00037281"/>
    </source>
</evidence>
<sequence>MRLSIVLPCLNEIRHGYLDRILNNLISQLVTENNDKEIITVVSPSDDGTDLFLTEYADRSPEIKVVRSLATNRAQRLNDGIAISTGEVILLHHPATLLPERMALQLVVDCWGAGNLWGAFRHGFDYSHWLLNFTSWYSDNVRVQQKGIVYLDHCPFIDRQILTAIGNVPDLDIFEDTVLSDRLCQFSKPALVQGKVITSARRFHQRGIYRHAMLNQWLKICYHLNINPQLLNRLYEQKTSINVKYAKDLEEKV</sequence>
<evidence type="ECO:0000313" key="11">
    <source>
        <dbReference type="EMBL" id="MDG3494686.1"/>
    </source>
</evidence>
<evidence type="ECO:0000256" key="9">
    <source>
        <dbReference type="ARBA" id="ARBA00040345"/>
    </source>
</evidence>
<gene>
    <name evidence="11" type="ORF">FEV09_08945</name>
</gene>
<dbReference type="EMBL" id="VBTY01000059">
    <property type="protein sequence ID" value="MDG3494686.1"/>
    <property type="molecule type" value="Genomic_DNA"/>
</dbReference>
<dbReference type="GO" id="GO:0005886">
    <property type="term" value="C:plasma membrane"/>
    <property type="evidence" value="ECO:0007669"/>
    <property type="project" value="UniProtKB-SubCell"/>
</dbReference>
<evidence type="ECO:0000256" key="8">
    <source>
        <dbReference type="ARBA" id="ARBA00038120"/>
    </source>
</evidence>
<comment type="caution">
    <text evidence="11">The sequence shown here is derived from an EMBL/GenBank/DDBJ whole genome shotgun (WGS) entry which is preliminary data.</text>
</comment>
<organism evidence="11 12">
    <name type="scientific">Pseudanabaena catenata USMAC16</name>
    <dbReference type="NCBI Taxonomy" id="1855837"/>
    <lineage>
        <taxon>Bacteria</taxon>
        <taxon>Bacillati</taxon>
        <taxon>Cyanobacteriota</taxon>
        <taxon>Cyanophyceae</taxon>
        <taxon>Pseudanabaenales</taxon>
        <taxon>Pseudanabaenaceae</taxon>
        <taxon>Pseudanabaena</taxon>
    </lineage>
</organism>
<keyword evidence="5" id="KW-0472">Membrane</keyword>
<comment type="function">
    <text evidence="6">Catalyzes the glycosylation of 4,4'-diaponeurosporenoate, i.e. the esterification of glucose at the C1'' position with the carboxyl group of 4,4'-diaponeurosporenic acid, to form glycosyl-4,4'-diaponeurosporenoate. This is a step in the biosynthesis of staphyloxanthin, an orange pigment present in most staphylococci strains.</text>
</comment>
<keyword evidence="2" id="KW-1003">Cell membrane</keyword>
<dbReference type="Gene3D" id="3.90.550.10">
    <property type="entry name" value="Spore Coat Polysaccharide Biosynthesis Protein SpsA, Chain A"/>
    <property type="match status" value="1"/>
</dbReference>
<proteinExistence type="inferred from homology"/>
<evidence type="ECO:0000259" key="10">
    <source>
        <dbReference type="Pfam" id="PF00535"/>
    </source>
</evidence>
<keyword evidence="3 11" id="KW-0328">Glycosyltransferase</keyword>
<keyword evidence="12" id="KW-1185">Reference proteome</keyword>
<dbReference type="SUPFAM" id="SSF53448">
    <property type="entry name" value="Nucleotide-diphospho-sugar transferases"/>
    <property type="match status" value="1"/>
</dbReference>
<comment type="subcellular location">
    <subcellularLocation>
        <location evidence="1">Cell membrane</location>
    </subcellularLocation>
</comment>
<evidence type="ECO:0000256" key="4">
    <source>
        <dbReference type="ARBA" id="ARBA00022679"/>
    </source>
</evidence>
<name>A0A9X4RHM5_9CYAN</name>
<evidence type="ECO:0000256" key="3">
    <source>
        <dbReference type="ARBA" id="ARBA00022676"/>
    </source>
</evidence>
<evidence type="ECO:0000313" key="12">
    <source>
        <dbReference type="Proteomes" id="UP001152872"/>
    </source>
</evidence>
<accession>A0A9X4RHM5</accession>
<evidence type="ECO:0000256" key="2">
    <source>
        <dbReference type="ARBA" id="ARBA00022475"/>
    </source>
</evidence>
<dbReference type="InterPro" id="IPR029044">
    <property type="entry name" value="Nucleotide-diphossugar_trans"/>
</dbReference>
<dbReference type="PANTHER" id="PTHR43646">
    <property type="entry name" value="GLYCOSYLTRANSFERASE"/>
    <property type="match status" value="1"/>
</dbReference>
<evidence type="ECO:0000256" key="1">
    <source>
        <dbReference type="ARBA" id="ARBA00004236"/>
    </source>
</evidence>
<dbReference type="Proteomes" id="UP001152872">
    <property type="component" value="Unassembled WGS sequence"/>
</dbReference>
<feature type="domain" description="Glycosyltransferase 2-like" evidence="10">
    <location>
        <begin position="4"/>
        <end position="91"/>
    </location>
</feature>
<protein>
    <recommendedName>
        <fullName evidence="9">4,4'-diaponeurosporenoate glycosyltransferase</fullName>
    </recommendedName>
</protein>
<dbReference type="Pfam" id="PF00535">
    <property type="entry name" value="Glycos_transf_2"/>
    <property type="match status" value="1"/>
</dbReference>
<reference evidence="11" key="1">
    <citation type="submission" date="2019-05" db="EMBL/GenBank/DDBJ databases">
        <title>Whole genome sequencing of Pseudanabaena catenata USMAC16.</title>
        <authorList>
            <person name="Khan Z."/>
            <person name="Omar W.M."/>
            <person name="Convey P."/>
            <person name="Merican F."/>
            <person name="Najimudin N."/>
        </authorList>
    </citation>
    <scope>NUCLEOTIDE SEQUENCE</scope>
    <source>
        <strain evidence="11">USMAC16</strain>
    </source>
</reference>
<evidence type="ECO:0000256" key="7">
    <source>
        <dbReference type="ARBA" id="ARBA00037904"/>
    </source>
</evidence>
<dbReference type="GO" id="GO:0016757">
    <property type="term" value="F:glycosyltransferase activity"/>
    <property type="evidence" value="ECO:0007669"/>
    <property type="project" value="UniProtKB-KW"/>
</dbReference>